<evidence type="ECO:0000313" key="5">
    <source>
        <dbReference type="Proteomes" id="UP000009047"/>
    </source>
</evidence>
<dbReference type="Proteomes" id="UP000009047">
    <property type="component" value="Chromosome"/>
</dbReference>
<keyword evidence="1" id="KW-0285">Flavoprotein</keyword>
<name>E1QKZ2_DESB2</name>
<dbReference type="RefSeq" id="WP_013258698.1">
    <property type="nucleotide sequence ID" value="NC_014365.1"/>
</dbReference>
<dbReference type="eggNOG" id="COG2070">
    <property type="taxonomic scope" value="Bacteria"/>
</dbReference>
<evidence type="ECO:0000256" key="1">
    <source>
        <dbReference type="ARBA" id="ARBA00022630"/>
    </source>
</evidence>
<protein>
    <submittedName>
        <fullName evidence="4">2-nitropropane dioxygenase NPD</fullName>
    </submittedName>
</protein>
<dbReference type="Gene3D" id="3.20.20.70">
    <property type="entry name" value="Aldolase class I"/>
    <property type="match status" value="1"/>
</dbReference>
<keyword evidence="4" id="KW-0223">Dioxygenase</keyword>
<keyword evidence="5" id="KW-1185">Reference proteome</keyword>
<evidence type="ECO:0000256" key="3">
    <source>
        <dbReference type="ARBA" id="ARBA00023002"/>
    </source>
</evidence>
<dbReference type="AlphaFoldDB" id="E1QKZ2"/>
<dbReference type="EMBL" id="CP002085">
    <property type="protein sequence ID" value="ADK85257.1"/>
    <property type="molecule type" value="Genomic_DNA"/>
</dbReference>
<reference evidence="4 5" key="1">
    <citation type="journal article" date="2010" name="Stand. Genomic Sci.">
        <title>Complete genome sequence of Desulfarculus baarsii type strain (2st14).</title>
        <authorList>
            <person name="Sun H."/>
            <person name="Spring S."/>
            <person name="Lapidus A."/>
            <person name="Davenport K."/>
            <person name="Del Rio T.G."/>
            <person name="Tice H."/>
            <person name="Nolan M."/>
            <person name="Copeland A."/>
            <person name="Cheng J.F."/>
            <person name="Lucas S."/>
            <person name="Tapia R."/>
            <person name="Goodwin L."/>
            <person name="Pitluck S."/>
            <person name="Ivanova N."/>
            <person name="Pagani I."/>
            <person name="Mavromatis K."/>
            <person name="Ovchinnikova G."/>
            <person name="Pati A."/>
            <person name="Chen A."/>
            <person name="Palaniappan K."/>
            <person name="Hauser L."/>
            <person name="Chang Y.J."/>
            <person name="Jeffries C.D."/>
            <person name="Detter J.C."/>
            <person name="Han C."/>
            <person name="Rohde M."/>
            <person name="Brambilla E."/>
            <person name="Goker M."/>
            <person name="Woyke T."/>
            <person name="Bristow J."/>
            <person name="Eisen J.A."/>
            <person name="Markowitz V."/>
            <person name="Hugenholtz P."/>
            <person name="Kyrpides N.C."/>
            <person name="Klenk H.P."/>
            <person name="Land M."/>
        </authorList>
    </citation>
    <scope>NUCLEOTIDE SEQUENCE [LARGE SCALE GENOMIC DNA]</scope>
    <source>
        <strain evidence="5">ATCC 33931 / DSM 2075 / LMG 7858 / VKM B-1802 / 2st14</strain>
    </source>
</reference>
<accession>E1QKZ2</accession>
<dbReference type="PANTHER" id="PTHR32332:SF20">
    <property type="entry name" value="2-NITROPROPANE DIOXYGENASE-LIKE PROTEIN"/>
    <property type="match status" value="1"/>
</dbReference>
<proteinExistence type="predicted"/>
<evidence type="ECO:0000313" key="4">
    <source>
        <dbReference type="EMBL" id="ADK85257.1"/>
    </source>
</evidence>
<dbReference type="Pfam" id="PF03060">
    <property type="entry name" value="NMO"/>
    <property type="match status" value="2"/>
</dbReference>
<gene>
    <name evidence="4" type="ordered locus">Deba_1892</name>
</gene>
<dbReference type="HOGENOM" id="CLU_038732_1_1_7"/>
<dbReference type="PANTHER" id="PTHR32332">
    <property type="entry name" value="2-NITROPROPANE DIOXYGENASE"/>
    <property type="match status" value="1"/>
</dbReference>
<sequence length="277" mass="28113">MFERNPLCRLLGVAYPVILGAMSRINNPELVAAVSQAGGFGLLVAKNYPQPADLLRAIQRVRELTDRPFGVNLAARDASSPTLAGLLASQGIKAVTTSAGPPDEIVPACHEAGLRVLHVVGGVRGALRAQNTGVDAVIAEGGESGGLQGPGAISTMVLVPAVCDAVDVPVVAAGGVADNRGFRAALALGACGVQVGTRFIASSQCVAEPAWKEALLAATEQDTELVGKDRVFMRALGQHLPGARGQAWPAGQCAGLIGDLPDAAQLVARIVGAPAAT</sequence>
<organism evidence="4 5">
    <name type="scientific">Desulfarculus baarsii (strain ATCC 33931 / DSM 2075 / LMG 7858 / VKM B-1802 / 2st14)</name>
    <dbReference type="NCBI Taxonomy" id="644282"/>
    <lineage>
        <taxon>Bacteria</taxon>
        <taxon>Pseudomonadati</taxon>
        <taxon>Thermodesulfobacteriota</taxon>
        <taxon>Desulfarculia</taxon>
        <taxon>Desulfarculales</taxon>
        <taxon>Desulfarculaceae</taxon>
        <taxon>Desulfarculus</taxon>
    </lineage>
</organism>
<keyword evidence="2" id="KW-0288">FMN</keyword>
<dbReference type="GO" id="GO:0051213">
    <property type="term" value="F:dioxygenase activity"/>
    <property type="evidence" value="ECO:0007669"/>
    <property type="project" value="UniProtKB-KW"/>
</dbReference>
<keyword evidence="3" id="KW-0560">Oxidoreductase</keyword>
<dbReference type="STRING" id="644282.Deba_1892"/>
<dbReference type="InterPro" id="IPR004136">
    <property type="entry name" value="NMO"/>
</dbReference>
<dbReference type="CDD" id="cd04730">
    <property type="entry name" value="NPD_like"/>
    <property type="match status" value="1"/>
</dbReference>
<dbReference type="OrthoDB" id="9778912at2"/>
<dbReference type="InterPro" id="IPR013785">
    <property type="entry name" value="Aldolase_TIM"/>
</dbReference>
<dbReference type="KEGG" id="dbr:Deba_1892"/>
<evidence type="ECO:0000256" key="2">
    <source>
        <dbReference type="ARBA" id="ARBA00022643"/>
    </source>
</evidence>
<dbReference type="GO" id="GO:0018580">
    <property type="term" value="F:nitronate monooxygenase activity"/>
    <property type="evidence" value="ECO:0007669"/>
    <property type="project" value="InterPro"/>
</dbReference>
<dbReference type="SUPFAM" id="SSF51412">
    <property type="entry name" value="Inosine monophosphate dehydrogenase (IMPDH)"/>
    <property type="match status" value="1"/>
</dbReference>